<accession>G9YCT3</accession>
<protein>
    <submittedName>
        <fullName evidence="1">Uncharacterized protein</fullName>
    </submittedName>
</protein>
<comment type="caution">
    <text evidence="1">The sequence shown here is derived from an EMBL/GenBank/DDBJ whole genome shotgun (WGS) entry which is preliminary data.</text>
</comment>
<evidence type="ECO:0000313" key="2">
    <source>
        <dbReference type="Proteomes" id="UP000005959"/>
    </source>
</evidence>
<sequence length="41" mass="4799">MQPAEDAAGYRRGKIDDMRLHSRSRGLSWLNKPLFTPHVYQ</sequence>
<evidence type="ECO:0000313" key="1">
    <source>
        <dbReference type="EMBL" id="EHM38291.1"/>
    </source>
</evidence>
<organism evidence="1 2">
    <name type="scientific">Hafnia alvei ATCC 51873</name>
    <dbReference type="NCBI Taxonomy" id="1002364"/>
    <lineage>
        <taxon>Bacteria</taxon>
        <taxon>Pseudomonadati</taxon>
        <taxon>Pseudomonadota</taxon>
        <taxon>Gammaproteobacteria</taxon>
        <taxon>Enterobacterales</taxon>
        <taxon>Hafniaceae</taxon>
        <taxon>Hafnia</taxon>
    </lineage>
</organism>
<dbReference type="AlphaFoldDB" id="G9YCT3"/>
<proteinExistence type="predicted"/>
<dbReference type="EMBL" id="AGCI01000105">
    <property type="protein sequence ID" value="EHM38291.1"/>
    <property type="molecule type" value="Genomic_DNA"/>
</dbReference>
<reference evidence="1 2" key="1">
    <citation type="submission" date="2011-08" db="EMBL/GenBank/DDBJ databases">
        <authorList>
            <person name="Weinstock G."/>
            <person name="Sodergren E."/>
            <person name="Clifton S."/>
            <person name="Fulton L."/>
            <person name="Fulton B."/>
            <person name="Courtney L."/>
            <person name="Fronick C."/>
            <person name="Harrison M."/>
            <person name="Strong C."/>
            <person name="Farmer C."/>
            <person name="Delahaunty K."/>
            <person name="Markovic C."/>
            <person name="Hall O."/>
            <person name="Minx P."/>
            <person name="Tomlinson C."/>
            <person name="Mitreva M."/>
            <person name="Hou S."/>
            <person name="Chen J."/>
            <person name="Wollam A."/>
            <person name="Pepin K.H."/>
            <person name="Johnson M."/>
            <person name="Bhonagiri V."/>
            <person name="Zhang X."/>
            <person name="Suruliraj S."/>
            <person name="Warren W."/>
            <person name="Chinwalla A."/>
            <person name="Mardis E.R."/>
            <person name="Wilson R.K."/>
        </authorList>
    </citation>
    <scope>NUCLEOTIDE SEQUENCE [LARGE SCALE GENOMIC DNA]</scope>
    <source>
        <strain evidence="1 2">ATCC 51873</strain>
    </source>
</reference>
<name>G9YCT3_HAFAL</name>
<gene>
    <name evidence="1" type="ORF">HMPREF0454_04411</name>
</gene>
<dbReference type="HOGENOM" id="CLU_3270876_0_0_6"/>
<dbReference type="Proteomes" id="UP000005959">
    <property type="component" value="Unassembled WGS sequence"/>
</dbReference>